<dbReference type="GO" id="GO:0047739">
    <property type="term" value="F:cephalosporin-C deacetylase activity"/>
    <property type="evidence" value="ECO:0007669"/>
    <property type="project" value="UniProtKB-EC"/>
</dbReference>
<dbReference type="GO" id="GO:0005976">
    <property type="term" value="P:polysaccharide metabolic process"/>
    <property type="evidence" value="ECO:0007669"/>
    <property type="project" value="TreeGrafter"/>
</dbReference>
<dbReference type="EMBL" id="JACHJL010000013">
    <property type="protein sequence ID" value="MBB5937765.1"/>
    <property type="molecule type" value="Genomic_DNA"/>
</dbReference>
<dbReference type="AlphaFoldDB" id="A0A7W9QCJ3"/>
<organism evidence="4 5">
    <name type="scientific">Streptomyces zagrosensis</name>
    <dbReference type="NCBI Taxonomy" id="1042984"/>
    <lineage>
        <taxon>Bacteria</taxon>
        <taxon>Bacillati</taxon>
        <taxon>Actinomycetota</taxon>
        <taxon>Actinomycetes</taxon>
        <taxon>Kitasatosporales</taxon>
        <taxon>Streptomycetaceae</taxon>
        <taxon>Streptomyces</taxon>
    </lineage>
</organism>
<dbReference type="PANTHER" id="PTHR40111">
    <property type="entry name" value="CEPHALOSPORIN-C DEACETYLASE"/>
    <property type="match status" value="1"/>
</dbReference>
<dbReference type="InterPro" id="IPR008391">
    <property type="entry name" value="AXE1_dom"/>
</dbReference>
<dbReference type="SUPFAM" id="SSF53474">
    <property type="entry name" value="alpha/beta-Hydrolases"/>
    <property type="match status" value="1"/>
</dbReference>
<dbReference type="Pfam" id="PF05448">
    <property type="entry name" value="AXE1"/>
    <property type="match status" value="1"/>
</dbReference>
<dbReference type="InterPro" id="IPR039069">
    <property type="entry name" value="CE7"/>
</dbReference>
<protein>
    <submittedName>
        <fullName evidence="4">Cephalosporin-C deacetylase</fullName>
        <ecNumber evidence="4">3.1.1.41</ecNumber>
    </submittedName>
</protein>
<gene>
    <name evidence="4" type="ORF">FHS42_004849</name>
</gene>
<dbReference type="PANTHER" id="PTHR40111:SF1">
    <property type="entry name" value="CEPHALOSPORIN-C DEACETYLASE"/>
    <property type="match status" value="1"/>
</dbReference>
<feature type="active site" description="Nucleophile" evidence="1">
    <location>
        <position position="189"/>
    </location>
</feature>
<dbReference type="EC" id="3.1.1.41" evidence="4"/>
<dbReference type="Gene3D" id="3.40.50.1820">
    <property type="entry name" value="alpha/beta hydrolase"/>
    <property type="match status" value="1"/>
</dbReference>
<keyword evidence="4" id="KW-0378">Hydrolase</keyword>
<feature type="active site" description="Charge relay system" evidence="1">
    <location>
        <position position="275"/>
    </location>
</feature>
<name>A0A7W9QCJ3_9ACTN</name>
<feature type="domain" description="Acetyl xylan esterase" evidence="3">
    <location>
        <begin position="2"/>
        <end position="321"/>
    </location>
</feature>
<evidence type="ECO:0000256" key="1">
    <source>
        <dbReference type="PIRSR" id="PIRSR639069-1"/>
    </source>
</evidence>
<feature type="active site" description="Charge relay system" evidence="1">
    <location>
        <position position="304"/>
    </location>
</feature>
<dbReference type="InterPro" id="IPR029058">
    <property type="entry name" value="AB_hydrolase_fold"/>
</dbReference>
<evidence type="ECO:0000256" key="2">
    <source>
        <dbReference type="PIRSR" id="PIRSR639069-2"/>
    </source>
</evidence>
<evidence type="ECO:0000259" key="3">
    <source>
        <dbReference type="Pfam" id="PF05448"/>
    </source>
</evidence>
<dbReference type="RefSeq" id="WP_184574985.1">
    <property type="nucleotide sequence ID" value="NZ_JACHJL010000013.1"/>
</dbReference>
<comment type="caution">
    <text evidence="4">The sequence shown here is derived from an EMBL/GenBank/DDBJ whole genome shotgun (WGS) entry which is preliminary data.</text>
</comment>
<proteinExistence type="predicted"/>
<reference evidence="4 5" key="1">
    <citation type="submission" date="2020-08" db="EMBL/GenBank/DDBJ databases">
        <title>Genomic Encyclopedia of Type Strains, Phase III (KMG-III): the genomes of soil and plant-associated and newly described type strains.</title>
        <authorList>
            <person name="Whitman W."/>
        </authorList>
    </citation>
    <scope>NUCLEOTIDE SEQUENCE [LARGE SCALE GENOMIC DNA]</scope>
    <source>
        <strain evidence="4 5">CECT 8305</strain>
    </source>
</reference>
<sequence>MFMDLPLDALRTYRPPLPEPPGFDAFWRRTIAEARDHPLDADFTEYDAGLALLDTYDVTFSGFGGHRVRGWLLAPKGAPGAVESLPCVVQYLGYGGGRALPYDWLLWPAAGYVTFVMDTRGQSGIGRPGDTPDPVGAAGPAVPGMVTKGILDPDDYYYRRLYTDAVRAVEAARTHPAVDPDRIVVAGHSQGGVLAMVAAALAPGIAGALIDMPFLTDIRRAIEITDAEPYAELARYCAGQRRHVQQVLRTLDHFDGLNFAVRATVPALFSTALRDPITPTSTGFAAHQHYAGDKELLVWQFNGHEGGGPHQQVEHIRFLRQLFG</sequence>
<keyword evidence="5" id="KW-1185">Reference proteome</keyword>
<evidence type="ECO:0000313" key="4">
    <source>
        <dbReference type="EMBL" id="MBB5937765.1"/>
    </source>
</evidence>
<feature type="binding site" evidence="2">
    <location>
        <position position="94"/>
    </location>
    <ligand>
        <name>substrate</name>
    </ligand>
</feature>
<dbReference type="Proteomes" id="UP000588098">
    <property type="component" value="Unassembled WGS sequence"/>
</dbReference>
<accession>A0A7W9QCJ3</accession>
<evidence type="ECO:0000313" key="5">
    <source>
        <dbReference type="Proteomes" id="UP000588098"/>
    </source>
</evidence>